<dbReference type="Proteomes" id="UP000663866">
    <property type="component" value="Unassembled WGS sequence"/>
</dbReference>
<sequence length="68" mass="8059">LFEKCNDITSFGQRLSFDECEILKSNQDYLRRALNIKHIDIRLTNDTTMLNNFEDIVPGKPLIHFHHE</sequence>
<gene>
    <name evidence="1" type="ORF">OVN521_LOCUS45817</name>
</gene>
<dbReference type="AlphaFoldDB" id="A0A821DAQ2"/>
<evidence type="ECO:0000313" key="2">
    <source>
        <dbReference type="Proteomes" id="UP000663866"/>
    </source>
</evidence>
<evidence type="ECO:0000313" key="1">
    <source>
        <dbReference type="EMBL" id="CAF4618441.1"/>
    </source>
</evidence>
<reference evidence="1" key="1">
    <citation type="submission" date="2021-02" db="EMBL/GenBank/DDBJ databases">
        <authorList>
            <person name="Nowell W R."/>
        </authorList>
    </citation>
    <scope>NUCLEOTIDE SEQUENCE</scope>
</reference>
<feature type="non-terminal residue" evidence="1">
    <location>
        <position position="1"/>
    </location>
</feature>
<proteinExistence type="predicted"/>
<comment type="caution">
    <text evidence="1">The sequence shown here is derived from an EMBL/GenBank/DDBJ whole genome shotgun (WGS) entry which is preliminary data.</text>
</comment>
<organism evidence="1 2">
    <name type="scientific">Rotaria magnacalcarata</name>
    <dbReference type="NCBI Taxonomy" id="392030"/>
    <lineage>
        <taxon>Eukaryota</taxon>
        <taxon>Metazoa</taxon>
        <taxon>Spiralia</taxon>
        <taxon>Gnathifera</taxon>
        <taxon>Rotifera</taxon>
        <taxon>Eurotatoria</taxon>
        <taxon>Bdelloidea</taxon>
        <taxon>Philodinida</taxon>
        <taxon>Philodinidae</taxon>
        <taxon>Rotaria</taxon>
    </lineage>
</organism>
<dbReference type="EMBL" id="CAJOBG010077285">
    <property type="protein sequence ID" value="CAF4618441.1"/>
    <property type="molecule type" value="Genomic_DNA"/>
</dbReference>
<name>A0A821DAQ2_9BILA</name>
<keyword evidence="2" id="KW-1185">Reference proteome</keyword>
<protein>
    <submittedName>
        <fullName evidence="1">Uncharacterized protein</fullName>
    </submittedName>
</protein>
<accession>A0A821DAQ2</accession>